<evidence type="ECO:0000256" key="1">
    <source>
        <dbReference type="SAM" id="MobiDB-lite"/>
    </source>
</evidence>
<keyword evidence="3" id="KW-1185">Reference proteome</keyword>
<evidence type="ECO:0000313" key="2">
    <source>
        <dbReference type="EMBL" id="GBP86256.1"/>
    </source>
</evidence>
<name>A0A4C1ZCF7_EUMVA</name>
<proteinExistence type="predicted"/>
<reference evidence="2 3" key="1">
    <citation type="journal article" date="2019" name="Commun. Biol.">
        <title>The bagworm genome reveals a unique fibroin gene that provides high tensile strength.</title>
        <authorList>
            <person name="Kono N."/>
            <person name="Nakamura H."/>
            <person name="Ohtoshi R."/>
            <person name="Tomita M."/>
            <person name="Numata K."/>
            <person name="Arakawa K."/>
        </authorList>
    </citation>
    <scope>NUCLEOTIDE SEQUENCE [LARGE SCALE GENOMIC DNA]</scope>
</reference>
<dbReference type="EMBL" id="BGZK01001782">
    <property type="protein sequence ID" value="GBP86256.1"/>
    <property type="molecule type" value="Genomic_DNA"/>
</dbReference>
<dbReference type="Proteomes" id="UP000299102">
    <property type="component" value="Unassembled WGS sequence"/>
</dbReference>
<accession>A0A4C1ZCF7</accession>
<feature type="region of interest" description="Disordered" evidence="1">
    <location>
        <begin position="1"/>
        <end position="27"/>
    </location>
</feature>
<dbReference type="AlphaFoldDB" id="A0A4C1ZCF7"/>
<sequence length="164" mass="17829">MRPPSGRDLGQRRARTQTSSARAPTRLWLPSPARRADAASPDARDCTIYIFVFIERTTLTHYLLPIPTPRAVVGGAGAALLYCRGGLGVINETAFYKESPPEFLVTEIGVESGTGITIMVDSAVGQNELLHLLAKNKYVSVNSIQLNKTNVNETRAQESSSIMI</sequence>
<comment type="caution">
    <text evidence="2">The sequence shown here is derived from an EMBL/GenBank/DDBJ whole genome shotgun (WGS) entry which is preliminary data.</text>
</comment>
<gene>
    <name evidence="2" type="ORF">EVAR_57377_1</name>
</gene>
<protein>
    <submittedName>
        <fullName evidence="2">Uncharacterized protein</fullName>
    </submittedName>
</protein>
<organism evidence="2 3">
    <name type="scientific">Eumeta variegata</name>
    <name type="common">Bagworm moth</name>
    <name type="synonym">Eumeta japonica</name>
    <dbReference type="NCBI Taxonomy" id="151549"/>
    <lineage>
        <taxon>Eukaryota</taxon>
        <taxon>Metazoa</taxon>
        <taxon>Ecdysozoa</taxon>
        <taxon>Arthropoda</taxon>
        <taxon>Hexapoda</taxon>
        <taxon>Insecta</taxon>
        <taxon>Pterygota</taxon>
        <taxon>Neoptera</taxon>
        <taxon>Endopterygota</taxon>
        <taxon>Lepidoptera</taxon>
        <taxon>Glossata</taxon>
        <taxon>Ditrysia</taxon>
        <taxon>Tineoidea</taxon>
        <taxon>Psychidae</taxon>
        <taxon>Oiketicinae</taxon>
        <taxon>Eumeta</taxon>
    </lineage>
</organism>
<feature type="compositionally biased region" description="Low complexity" evidence="1">
    <location>
        <begin position="16"/>
        <end position="27"/>
    </location>
</feature>
<evidence type="ECO:0000313" key="3">
    <source>
        <dbReference type="Proteomes" id="UP000299102"/>
    </source>
</evidence>